<comment type="pathway">
    <text evidence="1">Cofactor biosynthesis; tetrahydrofolate biosynthesis; 2-amino-4-hydroxy-6-hydroxymethyl-7,8-dihydropteridine diphosphate from 7,8-dihydroneopterin triphosphate: step 4/4.</text>
</comment>
<dbReference type="GO" id="GO:0003848">
    <property type="term" value="F:2-amino-4-hydroxy-6-hydroxymethyldihydropteridine diphosphokinase activity"/>
    <property type="evidence" value="ECO:0007669"/>
    <property type="project" value="UniProtKB-EC"/>
</dbReference>
<comment type="similarity">
    <text evidence="2">Belongs to the HPPK family.</text>
</comment>
<evidence type="ECO:0000313" key="14">
    <source>
        <dbReference type="EMBL" id="QDT60865.1"/>
    </source>
</evidence>
<keyword evidence="7 14" id="KW-0418">Kinase</keyword>
<evidence type="ECO:0000259" key="13">
    <source>
        <dbReference type="Pfam" id="PF01288"/>
    </source>
</evidence>
<evidence type="ECO:0000256" key="1">
    <source>
        <dbReference type="ARBA" id="ARBA00005051"/>
    </source>
</evidence>
<evidence type="ECO:0000256" key="6">
    <source>
        <dbReference type="ARBA" id="ARBA00022741"/>
    </source>
</evidence>
<dbReference type="EC" id="2.7.6.3" evidence="3"/>
<proteinExistence type="inferred from homology"/>
<dbReference type="CDD" id="cd00483">
    <property type="entry name" value="HPPK"/>
    <property type="match status" value="1"/>
</dbReference>
<keyword evidence="15" id="KW-1185">Reference proteome</keyword>
<dbReference type="GO" id="GO:0046656">
    <property type="term" value="P:folic acid biosynthetic process"/>
    <property type="evidence" value="ECO:0007669"/>
    <property type="project" value="UniProtKB-KW"/>
</dbReference>
<dbReference type="Proteomes" id="UP000315003">
    <property type="component" value="Chromosome"/>
</dbReference>
<dbReference type="PANTHER" id="PTHR43071">
    <property type="entry name" value="2-AMINO-4-HYDROXY-6-HYDROXYMETHYLDIHYDROPTERIDINE PYROPHOSPHOKINASE"/>
    <property type="match status" value="1"/>
</dbReference>
<dbReference type="Gene3D" id="3.30.70.560">
    <property type="entry name" value="7,8-Dihydro-6-hydroxymethylpterin-pyrophosphokinase HPPK"/>
    <property type="match status" value="1"/>
</dbReference>
<dbReference type="RefSeq" id="WP_145274193.1">
    <property type="nucleotide sequence ID" value="NZ_CP036272.1"/>
</dbReference>
<dbReference type="InterPro" id="IPR000550">
    <property type="entry name" value="Hppk"/>
</dbReference>
<evidence type="ECO:0000256" key="2">
    <source>
        <dbReference type="ARBA" id="ARBA00005810"/>
    </source>
</evidence>
<keyword evidence="9" id="KW-0289">Folate biosynthesis</keyword>
<keyword evidence="6" id="KW-0547">Nucleotide-binding</keyword>
<evidence type="ECO:0000256" key="5">
    <source>
        <dbReference type="ARBA" id="ARBA00022679"/>
    </source>
</evidence>
<dbReference type="AlphaFoldDB" id="A0A517SXI6"/>
<dbReference type="UniPathway" id="UPA00077">
    <property type="reaction ID" value="UER00155"/>
</dbReference>
<evidence type="ECO:0000256" key="8">
    <source>
        <dbReference type="ARBA" id="ARBA00022840"/>
    </source>
</evidence>
<dbReference type="PANTHER" id="PTHR43071:SF1">
    <property type="entry name" value="2-AMINO-4-HYDROXY-6-HYDROXYMETHYLDIHYDROPTERIDINE PYROPHOSPHOKINASE"/>
    <property type="match status" value="1"/>
</dbReference>
<dbReference type="InterPro" id="IPR035907">
    <property type="entry name" value="Hppk_sf"/>
</dbReference>
<protein>
    <recommendedName>
        <fullName evidence="4">2-amino-4-hydroxy-6-hydroxymethyldihydropteridine pyrophosphokinase</fullName>
        <ecNumber evidence="3">2.7.6.3</ecNumber>
    </recommendedName>
    <alternativeName>
        <fullName evidence="11">6-hydroxymethyl-7,8-dihydropterin pyrophosphokinase</fullName>
    </alternativeName>
    <alternativeName>
        <fullName evidence="12">7,8-dihydro-6-hydroxymethylpterin-pyrophosphokinase</fullName>
    </alternativeName>
</protein>
<dbReference type="SUPFAM" id="SSF55083">
    <property type="entry name" value="6-hydroxymethyl-7,8-dihydropterin pyrophosphokinase, HPPK"/>
    <property type="match status" value="1"/>
</dbReference>
<evidence type="ECO:0000256" key="3">
    <source>
        <dbReference type="ARBA" id="ARBA00013253"/>
    </source>
</evidence>
<dbReference type="GO" id="GO:0016301">
    <property type="term" value="F:kinase activity"/>
    <property type="evidence" value="ECO:0007669"/>
    <property type="project" value="UniProtKB-KW"/>
</dbReference>
<dbReference type="EMBL" id="CP036272">
    <property type="protein sequence ID" value="QDT60865.1"/>
    <property type="molecule type" value="Genomic_DNA"/>
</dbReference>
<feature type="domain" description="7,8-dihydro-6-hydroxymethylpterin-pyrophosphokinase" evidence="13">
    <location>
        <begin position="27"/>
        <end position="157"/>
    </location>
</feature>
<keyword evidence="5 14" id="KW-0808">Transferase</keyword>
<reference evidence="14 15" key="1">
    <citation type="submission" date="2019-02" db="EMBL/GenBank/DDBJ databases">
        <title>Deep-cultivation of Planctomycetes and their phenomic and genomic characterization uncovers novel biology.</title>
        <authorList>
            <person name="Wiegand S."/>
            <person name="Jogler M."/>
            <person name="Boedeker C."/>
            <person name="Pinto D."/>
            <person name="Vollmers J."/>
            <person name="Rivas-Marin E."/>
            <person name="Kohn T."/>
            <person name="Peeters S.H."/>
            <person name="Heuer A."/>
            <person name="Rast P."/>
            <person name="Oberbeckmann S."/>
            <person name="Bunk B."/>
            <person name="Jeske O."/>
            <person name="Meyerdierks A."/>
            <person name="Storesund J.E."/>
            <person name="Kallscheuer N."/>
            <person name="Luecker S."/>
            <person name="Lage O.M."/>
            <person name="Pohl T."/>
            <person name="Merkel B.J."/>
            <person name="Hornburger P."/>
            <person name="Mueller R.-W."/>
            <person name="Bruemmer F."/>
            <person name="Labrenz M."/>
            <person name="Spormann A.M."/>
            <person name="Op den Camp H."/>
            <person name="Overmann J."/>
            <person name="Amann R."/>
            <person name="Jetten M.S.M."/>
            <person name="Mascher T."/>
            <person name="Medema M.H."/>
            <person name="Devos D.P."/>
            <person name="Kaster A.-K."/>
            <person name="Ovreas L."/>
            <person name="Rohde M."/>
            <person name="Galperin M.Y."/>
            <person name="Jogler C."/>
        </authorList>
    </citation>
    <scope>NUCLEOTIDE SEQUENCE [LARGE SCALE GENOMIC DNA]</scope>
    <source>
        <strain evidence="14 15">SV_7m_r</strain>
    </source>
</reference>
<dbReference type="GO" id="GO:0005524">
    <property type="term" value="F:ATP binding"/>
    <property type="evidence" value="ECO:0007669"/>
    <property type="project" value="UniProtKB-KW"/>
</dbReference>
<gene>
    <name evidence="14" type="primary">folK</name>
    <name evidence="14" type="ORF">SV7mr_33930</name>
</gene>
<name>A0A517SXI6_9BACT</name>
<organism evidence="14 15">
    <name type="scientific">Stieleria bergensis</name>
    <dbReference type="NCBI Taxonomy" id="2528025"/>
    <lineage>
        <taxon>Bacteria</taxon>
        <taxon>Pseudomonadati</taxon>
        <taxon>Planctomycetota</taxon>
        <taxon>Planctomycetia</taxon>
        <taxon>Pirellulales</taxon>
        <taxon>Pirellulaceae</taxon>
        <taxon>Stieleria</taxon>
    </lineage>
</organism>
<evidence type="ECO:0000256" key="7">
    <source>
        <dbReference type="ARBA" id="ARBA00022777"/>
    </source>
</evidence>
<accession>A0A517SXI6</accession>
<comment type="function">
    <text evidence="10">Catalyzes the transfer of pyrophosphate from adenosine triphosphate (ATP) to 6-hydroxymethyl-7,8-dihydropterin, an enzymatic step in folate biosynthesis pathway.</text>
</comment>
<dbReference type="OrthoDB" id="9808041at2"/>
<evidence type="ECO:0000256" key="4">
    <source>
        <dbReference type="ARBA" id="ARBA00016218"/>
    </source>
</evidence>
<dbReference type="Pfam" id="PF01288">
    <property type="entry name" value="HPPK"/>
    <property type="match status" value="1"/>
</dbReference>
<evidence type="ECO:0000256" key="10">
    <source>
        <dbReference type="ARBA" id="ARBA00029409"/>
    </source>
</evidence>
<evidence type="ECO:0000313" key="15">
    <source>
        <dbReference type="Proteomes" id="UP000315003"/>
    </source>
</evidence>
<sequence length="379" mass="40779">MENTSSPVPRPLPGQSAPQHIQVSQCVVSFGSNLGDRQELIAEAAARLAADEVVLHRDLRTSRLFQTPPIGGPGGQEPFLNAVGVFATHASARDVLSVLQRVEQELGRQRRLRWDARSIDLDVVLHGSLVGAASHLVVPHPRYPARQFVLRPACDVAADLRDPRFGWTLAEMSQHLSADTPSLALVGADQAFRSMLCHRLSEEHGVQIRSAESGWRRLVSGECGPAGECGALKADGLSQPAAEEDAVFLPDQETPWVCDGVPWGQPSSGGATGAVDFAQASQTGQSAQAASGSSLETLCGGSRPAIERLSGLPRLVVRLERPSVAGLWPAPHRMWVGGWSWPEYHLEGAESDWAVSELASVLQAMHCPVHPVTEDGRWW</sequence>
<dbReference type="GO" id="GO:0046654">
    <property type="term" value="P:tetrahydrofolate biosynthetic process"/>
    <property type="evidence" value="ECO:0007669"/>
    <property type="project" value="UniProtKB-UniPathway"/>
</dbReference>
<evidence type="ECO:0000256" key="11">
    <source>
        <dbReference type="ARBA" id="ARBA00029766"/>
    </source>
</evidence>
<evidence type="ECO:0000256" key="12">
    <source>
        <dbReference type="ARBA" id="ARBA00033413"/>
    </source>
</evidence>
<dbReference type="NCBIfam" id="TIGR01498">
    <property type="entry name" value="folK"/>
    <property type="match status" value="1"/>
</dbReference>
<keyword evidence="8" id="KW-0067">ATP-binding</keyword>
<evidence type="ECO:0000256" key="9">
    <source>
        <dbReference type="ARBA" id="ARBA00022909"/>
    </source>
</evidence>